<dbReference type="Proteomes" id="UP000344343">
    <property type="component" value="Unassembled WGS sequence"/>
</dbReference>
<evidence type="ECO:0000313" key="82">
    <source>
        <dbReference type="Proteomes" id="UP000522199"/>
    </source>
</evidence>
<evidence type="ECO:0000313" key="87">
    <source>
        <dbReference type="Proteomes" id="UP000544530"/>
    </source>
</evidence>
<evidence type="ECO:0000313" key="50">
    <source>
        <dbReference type="EMBL" id="HAC0012615.1"/>
    </source>
</evidence>
<evidence type="ECO:0000313" key="66">
    <source>
        <dbReference type="Proteomes" id="UP000365297"/>
    </source>
</evidence>
<dbReference type="Proteomes" id="UP000528151">
    <property type="component" value="Unassembled WGS sequence"/>
</dbReference>
<evidence type="ECO:0000313" key="46">
    <source>
        <dbReference type="EMBL" id="EDP8513624.1"/>
    </source>
</evidence>
<evidence type="ECO:0000259" key="14">
    <source>
        <dbReference type="Pfam" id="PF20260"/>
    </source>
</evidence>
<evidence type="ECO:0000313" key="60">
    <source>
        <dbReference type="Proteomes" id="UP000339309"/>
    </source>
</evidence>
<evidence type="ECO:0000256" key="12">
    <source>
        <dbReference type="PIRNR" id="PIRNR015601"/>
    </source>
</evidence>
<evidence type="ECO:0000256" key="9">
    <source>
        <dbReference type="ARBA" id="ARBA00022691"/>
    </source>
</evidence>
<evidence type="ECO:0000313" key="69">
    <source>
        <dbReference type="Proteomes" id="UP000389283"/>
    </source>
</evidence>
<dbReference type="EMBL" id="AAAIKW010000002">
    <property type="protein sequence ID" value="EAC4551679.1"/>
    <property type="molecule type" value="Genomic_DNA"/>
</dbReference>
<dbReference type="EMBL" id="QDAY01000003">
    <property type="protein sequence ID" value="KAA9449113.1"/>
    <property type="molecule type" value="Genomic_DNA"/>
</dbReference>
<evidence type="ECO:0000313" key="48">
    <source>
        <dbReference type="EMBL" id="HAB8398846.1"/>
    </source>
</evidence>
<evidence type="ECO:0000313" key="72">
    <source>
        <dbReference type="Proteomes" id="UP000410967"/>
    </source>
</evidence>
<evidence type="ECO:0000313" key="85">
    <source>
        <dbReference type="Proteomes" id="UP000528151"/>
    </source>
</evidence>
<evidence type="ECO:0000313" key="15">
    <source>
        <dbReference type="EMBL" id="EAC4551679.1"/>
    </source>
</evidence>
<evidence type="ECO:0000259" key="13">
    <source>
        <dbReference type="Pfam" id="PF04452"/>
    </source>
</evidence>
<evidence type="ECO:0000313" key="58">
    <source>
        <dbReference type="Proteomes" id="UP000336166"/>
    </source>
</evidence>
<evidence type="ECO:0000313" key="68">
    <source>
        <dbReference type="Proteomes" id="UP000376505"/>
    </source>
</evidence>
<dbReference type="EMBL" id="DAAJFY010000003">
    <property type="protein sequence ID" value="HAC0274895.1"/>
    <property type="molecule type" value="Genomic_DNA"/>
</dbReference>
<sequence>MQRYFVTNELENDNETLSITGENFHHITRVMRMKESDQVFIVFPSKKTCIAAITAINDDEVFLNLVKWLEEDTELPIEITIASGLPKGDKLELIIQKSTELGAHKFIPYKAERSVVKWDDKKVIKKIERLQKIAQEAAEQSHRTIIPEVHYAASFKELMFDHVHYDFVIAAYEESAREGEDSALANLFQTMKPGQSVLCVFGPEGGISEKELMQLQEVNAKLAGLGPRILRTETAPLYCLSAASFYFDLYKNKKE</sequence>
<evidence type="ECO:0000313" key="42">
    <source>
        <dbReference type="EMBL" id="ECY9782248.1"/>
    </source>
</evidence>
<accession>A0A0B8R946</accession>
<evidence type="ECO:0000313" key="38">
    <source>
        <dbReference type="EMBL" id="ECB9474656.1"/>
    </source>
</evidence>
<dbReference type="Proteomes" id="UP000389283">
    <property type="component" value="Unassembled WGS sequence"/>
</dbReference>
<evidence type="ECO:0000256" key="6">
    <source>
        <dbReference type="ARBA" id="ARBA00022552"/>
    </source>
</evidence>
<dbReference type="AlphaFoldDB" id="A0A0B8R946"/>
<evidence type="ECO:0000313" key="86">
    <source>
        <dbReference type="Proteomes" id="UP000540117"/>
    </source>
</evidence>
<dbReference type="EMBL" id="AAHZFN010000019">
    <property type="protein sequence ID" value="ECB9474656.1"/>
    <property type="molecule type" value="Genomic_DNA"/>
</dbReference>
<dbReference type="EMBL" id="AABDGJ010000002">
    <property type="protein sequence ID" value="EAG6989695.1"/>
    <property type="molecule type" value="Genomic_DNA"/>
</dbReference>
<dbReference type="SUPFAM" id="SSF88697">
    <property type="entry name" value="PUA domain-like"/>
    <property type="match status" value="1"/>
</dbReference>
<evidence type="ECO:0000256" key="5">
    <source>
        <dbReference type="ARBA" id="ARBA00022490"/>
    </source>
</evidence>
<evidence type="ECO:0000313" key="25">
    <source>
        <dbReference type="EMBL" id="EAG1893446.1"/>
    </source>
</evidence>
<evidence type="ECO:0000313" key="71">
    <source>
        <dbReference type="Proteomes" id="UP000403352"/>
    </source>
</evidence>
<evidence type="ECO:0000313" key="79">
    <source>
        <dbReference type="Proteomes" id="UP000478704"/>
    </source>
</evidence>
<evidence type="ECO:0000313" key="57">
    <source>
        <dbReference type="Proteomes" id="UP000331186"/>
    </source>
</evidence>
<dbReference type="Proteomes" id="UP000460224">
    <property type="component" value="Unassembled WGS sequence"/>
</dbReference>
<comment type="caution">
    <text evidence="48">The sequence shown here is derived from an EMBL/GenBank/DDBJ whole genome shotgun (WGS) entry which is preliminary data.</text>
</comment>
<evidence type="ECO:0000313" key="59">
    <source>
        <dbReference type="Proteomes" id="UP000337746"/>
    </source>
</evidence>
<dbReference type="Proteomes" id="UP000548278">
    <property type="component" value="Unassembled WGS sequence"/>
</dbReference>
<dbReference type="Proteomes" id="UP000489121">
    <property type="component" value="Unassembled WGS sequence"/>
</dbReference>
<organism evidence="48 91">
    <name type="scientific">Listeria monocytogenes</name>
    <dbReference type="NCBI Taxonomy" id="1639"/>
    <lineage>
        <taxon>Bacteria</taxon>
        <taxon>Bacillati</taxon>
        <taxon>Bacillota</taxon>
        <taxon>Bacilli</taxon>
        <taxon>Bacillales</taxon>
        <taxon>Listeriaceae</taxon>
        <taxon>Listeria</taxon>
    </lineage>
</organism>
<dbReference type="EMBL" id="AABBZO010000007">
    <property type="protein sequence ID" value="EAG4462160.1"/>
    <property type="molecule type" value="Genomic_DNA"/>
</dbReference>
<dbReference type="Proteomes" id="UP000841146">
    <property type="component" value="Unassembled WGS sequence"/>
</dbReference>
<dbReference type="Proteomes" id="UP000467536">
    <property type="component" value="Unassembled WGS sequence"/>
</dbReference>
<dbReference type="Gene3D" id="2.40.240.20">
    <property type="entry name" value="Hypothetical PUA domain-like, domain 1"/>
    <property type="match status" value="1"/>
</dbReference>
<dbReference type="Proteomes" id="UP000544530">
    <property type="component" value="Unassembled WGS sequence"/>
</dbReference>
<evidence type="ECO:0000313" key="84">
    <source>
        <dbReference type="Proteomes" id="UP000527632"/>
    </source>
</evidence>
<evidence type="ECO:0000313" key="22">
    <source>
        <dbReference type="EMBL" id="EAD5772718.1"/>
    </source>
</evidence>
<dbReference type="Proteomes" id="UP000478682">
    <property type="component" value="Unassembled WGS sequence"/>
</dbReference>
<dbReference type="CDD" id="cd18084">
    <property type="entry name" value="RsmE-like"/>
    <property type="match status" value="1"/>
</dbReference>
<dbReference type="Proteomes" id="UP000467347">
    <property type="component" value="Unassembled WGS sequence"/>
</dbReference>
<dbReference type="EMBL" id="AABCVX010000003">
    <property type="protein sequence ID" value="EAG6169243.1"/>
    <property type="molecule type" value="Genomic_DNA"/>
</dbReference>
<reference evidence="53 87" key="10">
    <citation type="submission" date="2020-06" db="EMBL/GenBank/DDBJ databases">
        <title>Two Listeria outbreaks in Switzerland in 2018 and 2020.</title>
        <authorList>
            <person name="Stevens M.J.A."/>
            <person name="Bloemberg G."/>
            <person name="Nusch-Inderbinnen M."/>
            <person name="Stephan R."/>
        </authorList>
    </citation>
    <scope>NUCLEOTIDE SEQUENCE [LARGE SCALE GENOMIC DNA]</scope>
    <source>
        <strain evidence="53 87">N18-0707</strain>
    </source>
</reference>
<evidence type="ECO:0000256" key="4">
    <source>
        <dbReference type="ARBA" id="ARBA00013673"/>
    </source>
</evidence>
<dbReference type="Proteomes" id="UP000398321">
    <property type="component" value="Unassembled WGS sequence"/>
</dbReference>
<dbReference type="EMBL" id="AALGDA010000009">
    <property type="protein sequence ID" value="ECY9782248.1"/>
    <property type="molecule type" value="Genomic_DNA"/>
</dbReference>
<dbReference type="Proteomes" id="UP000481141">
    <property type="component" value="Unassembled WGS sequence"/>
</dbReference>
<dbReference type="Proteomes" id="UP000840039">
    <property type="component" value="Unassembled WGS sequence"/>
</dbReference>
<dbReference type="Proteomes" id="UP000423131">
    <property type="component" value="Unassembled WGS sequence"/>
</dbReference>
<dbReference type="Proteomes" id="UP000337746">
    <property type="component" value="Unassembled WGS sequence"/>
</dbReference>
<feature type="domain" description="Ribosomal RNA small subunit methyltransferase E PUA-like" evidence="14">
    <location>
        <begin position="19"/>
        <end position="65"/>
    </location>
</feature>
<evidence type="ECO:0000313" key="83">
    <source>
        <dbReference type="Proteomes" id="UP000525850"/>
    </source>
</evidence>
<evidence type="ECO:0000313" key="21">
    <source>
        <dbReference type="EMBL" id="EAD3792684.1"/>
    </source>
</evidence>
<dbReference type="Proteomes" id="UP000272537">
    <property type="component" value="Unassembled WGS sequence"/>
</dbReference>
<protein>
    <recommendedName>
        <fullName evidence="4 12">Ribosomal RNA small subunit methyltransferase E</fullName>
        <ecNumber evidence="3 12">2.1.1.193</ecNumber>
    </recommendedName>
</protein>
<evidence type="ECO:0000256" key="10">
    <source>
        <dbReference type="ARBA" id="ARBA00025699"/>
    </source>
</evidence>
<dbReference type="EMBL" id="AABAWE010000004">
    <property type="protein sequence ID" value="EAG2087469.1"/>
    <property type="molecule type" value="Genomic_DNA"/>
</dbReference>
<dbReference type="EMBL" id="AAANYN010000001">
    <property type="protein sequence ID" value="EAD5772718.1"/>
    <property type="molecule type" value="Genomic_DNA"/>
</dbReference>
<dbReference type="Proteomes" id="UP000842809">
    <property type="component" value="Unassembled WGS sequence"/>
</dbReference>
<dbReference type="EMBL" id="AABAYG010000004">
    <property type="protein sequence ID" value="EAG2245657.1"/>
    <property type="molecule type" value="Genomic_DNA"/>
</dbReference>
<dbReference type="PANTHER" id="PTHR30027:SF3">
    <property type="entry name" value="16S RRNA (URACIL(1498)-N(3))-METHYLTRANSFERASE"/>
    <property type="match status" value="1"/>
</dbReference>
<evidence type="ECO:0000256" key="8">
    <source>
        <dbReference type="ARBA" id="ARBA00022679"/>
    </source>
</evidence>
<evidence type="ECO:0000313" key="90">
    <source>
        <dbReference type="Proteomes" id="UP000566721"/>
    </source>
</evidence>
<reference evidence="35 84" key="6">
    <citation type="submission" date="2019-04" db="EMBL/GenBank/DDBJ databases">
        <authorList>
            <consortium name="GenomeTrakr: Next Generation Sequencing Network for Food Pathogen Tracability"/>
        </authorList>
    </citation>
    <scope>NUCLEOTIDE SEQUENCE [LARGE SCALE GENOMIC DNA]</scope>
    <source>
        <strain evidence="29 89">10B02965A-1</strain>
        <strain evidence="18 67">CFSAN008042</strain>
        <strain evidence="31 85">CFSAN063727</strain>
        <strain evidence="43 74">CFSAN102901</strain>
        <strain evidence="16 66">FDA00007096</strain>
        <strain evidence="20 71">FDA00008584</strain>
        <strain evidence="27">FDA00011243</strain>
        <strain evidence="17 57">FDA00013332</strain>
        <strain evidence="23 61">FDA00013853</strain>
        <strain evidence="38 73">FDA00014336</strain>
        <strain evidence="40 69">FDA00014370</strain>
        <strain evidence="39 70">FDA00014392</strain>
        <strain evidence="46">FDA00015054</strain>
        <strain evidence="30 86">FDA1005580-S054-001</strain>
        <strain evidence="79">FDA1090798-S029-001</strain>
        <strain evidence="80">FDA956581-098-004</strain>
        <strain evidence="28 83">FDA960927-006-004</strain>
        <strain evidence="32 90">FLAG-38921</strain>
        <strain evidence="26 59">FLAG-54356</strain>
        <strain evidence="22 68">FSIS31901579</strain>
        <strain evidence="35 84">LS1344</strain>
        <strain evidence="44 76">OSF101448</strain>
        <strain evidence="21 62">VA-WGS-00405</strain>
    </source>
</reference>
<dbReference type="EMBL" id="AAALRN010000003">
    <property type="protein sequence ID" value="EAD1184982.1"/>
    <property type="molecule type" value="Genomic_DNA"/>
</dbReference>
<evidence type="ECO:0000313" key="26">
    <source>
        <dbReference type="EMBL" id="EAG2087469.1"/>
    </source>
</evidence>
<dbReference type="EMBL" id="AAAMZD010000003">
    <property type="protein sequence ID" value="EAD3792684.1"/>
    <property type="molecule type" value="Genomic_DNA"/>
</dbReference>
<dbReference type="Pfam" id="PF20260">
    <property type="entry name" value="PUA_4"/>
    <property type="match status" value="1"/>
</dbReference>
<evidence type="ECO:0000313" key="70">
    <source>
        <dbReference type="Proteomes" id="UP000398321"/>
    </source>
</evidence>
<reference evidence="54 94" key="1">
    <citation type="submission" date="2016-09" db="EMBL/GenBank/DDBJ databases">
        <title>100K Listeria isolates.</title>
        <authorList>
            <person name="Chen P."/>
            <person name="Weimer B.C."/>
            <person name="Kong N."/>
            <person name="Huang B."/>
        </authorList>
    </citation>
    <scope>NUCLEOTIDE SEQUENCE [LARGE SCALE GENOMIC DNA]</scope>
    <source>
        <strain evidence="54 94">BCW_2383</strain>
    </source>
</reference>
<evidence type="ECO:0000313" key="78">
    <source>
        <dbReference type="Proteomes" id="UP000478682"/>
    </source>
</evidence>
<dbReference type="EMBL" id="AAAIXK010000002">
    <property type="protein sequence ID" value="EAC5549684.1"/>
    <property type="molecule type" value="Genomic_DNA"/>
</dbReference>
<evidence type="ECO:0000313" key="92">
    <source>
        <dbReference type="Proteomes" id="UP000841146"/>
    </source>
</evidence>
<evidence type="ECO:0000313" key="33">
    <source>
        <dbReference type="EMBL" id="EAG6989695.1"/>
    </source>
</evidence>
<dbReference type="EMBL" id="QXLS01000003">
    <property type="protein sequence ID" value="RKA08373.1"/>
    <property type="molecule type" value="Genomic_DNA"/>
</dbReference>
<evidence type="ECO:0000313" key="63">
    <source>
        <dbReference type="Proteomes" id="UP000350032"/>
    </source>
</evidence>
<dbReference type="Proteomes" id="UP000403352">
    <property type="component" value="Unassembled WGS sequence"/>
</dbReference>
<evidence type="ECO:0000313" key="56">
    <source>
        <dbReference type="Proteomes" id="UP000272537"/>
    </source>
</evidence>
<evidence type="ECO:0000313" key="40">
    <source>
        <dbReference type="EMBL" id="ECC1556967.1"/>
    </source>
</evidence>
<evidence type="ECO:0000313" key="54">
    <source>
        <dbReference type="EMBL" id="OET52355.1"/>
    </source>
</evidence>
<reference evidence="45 77" key="7">
    <citation type="submission" date="2019-08" db="EMBL/GenBank/DDBJ databases">
        <authorList>
            <person name="Ashton P.M."/>
            <person name="Dallman T."/>
            <person name="Nair S."/>
            <person name="De Pinna E."/>
            <person name="Peters T."/>
            <person name="Grant K."/>
        </authorList>
    </citation>
    <scope>NUCLEOTIDE SEQUENCE [LARGE SCALE GENOMIC DNA]</scope>
    <source>
        <strain evidence="45 77">788324</strain>
    </source>
</reference>
<dbReference type="Gene3D" id="3.40.1280.10">
    <property type="match status" value="1"/>
</dbReference>
<dbReference type="GO" id="GO:0070042">
    <property type="term" value="F:rRNA (uridine-N3-)-methyltransferase activity"/>
    <property type="evidence" value="ECO:0007669"/>
    <property type="project" value="TreeGrafter"/>
</dbReference>
<evidence type="ECO:0000313" key="20">
    <source>
        <dbReference type="EMBL" id="EAD1184982.1"/>
    </source>
</evidence>
<evidence type="ECO:0000313" key="34">
    <source>
        <dbReference type="EMBL" id="EAG9387183.1"/>
    </source>
</evidence>
<reference evidence="91 92" key="3">
    <citation type="journal article" date="2018" name="Genome Biol.">
        <title>SKESA: strategic k-mer extension for scrupulous assemblies.</title>
        <authorList>
            <person name="Souvorov A."/>
            <person name="Agarwala R."/>
            <person name="Lipman D.J."/>
        </authorList>
    </citation>
    <scope>NUCLEOTIDE SEQUENCE [LARGE SCALE GENOMIC DNA]</scope>
    <source>
        <strain evidence="47">09CEB371LM</strain>
        <strain evidence="49 93">CFIAFB20100120</strain>
        <strain evidence="48 91">CFIAFB20130012</strain>
        <strain evidence="51">CFIAFB20170037</strain>
        <strain evidence="50 92">CFIAFB20170045</strain>
    </source>
</reference>
<dbReference type="Proteomes" id="UP000527632">
    <property type="component" value="Unassembled WGS sequence"/>
</dbReference>
<evidence type="ECO:0000313" key="52">
    <source>
        <dbReference type="EMBL" id="KAA9449113.1"/>
    </source>
</evidence>
<dbReference type="Proteomes" id="UP000840197">
    <property type="component" value="Unassembled WGS sequence"/>
</dbReference>
<dbReference type="EMBL" id="AANDSR010000003">
    <property type="protein sequence ID" value="EDN9836302.1"/>
    <property type="molecule type" value="Genomic_DNA"/>
</dbReference>
<dbReference type="Proteomes" id="UP000350032">
    <property type="component" value="Unassembled WGS sequence"/>
</dbReference>
<dbReference type="Proteomes" id="UP000540117">
    <property type="component" value="Unassembled WGS sequence"/>
</dbReference>
<reference evidence="48" key="9">
    <citation type="submission" date="2020-01" db="EMBL/GenBank/DDBJ databases">
        <authorList>
            <consortium name="NCBI Pathogen Detection Project"/>
        </authorList>
    </citation>
    <scope>NUCLEOTIDE SEQUENCE</scope>
    <source>
        <strain evidence="47">09CEB371LM</strain>
        <strain evidence="49">CFIAFB20100120</strain>
        <strain evidence="48">CFIAFB20130012</strain>
        <strain evidence="51">CFIAFB20170037</strain>
        <strain evidence="50">CFIAFB20170045</strain>
    </source>
</reference>
<evidence type="ECO:0000313" key="19">
    <source>
        <dbReference type="EMBL" id="EAC9039303.1"/>
    </source>
</evidence>
<evidence type="ECO:0000313" key="36">
    <source>
        <dbReference type="EMBL" id="EAK8897521.1"/>
    </source>
</evidence>
<reference evidence="52 75" key="4">
    <citation type="submission" date="2018-04" db="EMBL/GenBank/DDBJ databases">
        <title>Genome Analysis of a Prevalent Clone of Listeria monocytogenes Sequence Type 87 in China.</title>
        <authorList>
            <person name="Wang Y."/>
        </authorList>
    </citation>
    <scope>NUCLEOTIDE SEQUENCE [LARGE SCALE GENOMIC DNA]</scope>
    <source>
        <strain evidence="52 75">ICDC_LM1523</strain>
    </source>
</reference>
<dbReference type="EMBL" id="AANCRK010000003">
    <property type="protein sequence ID" value="EDN7715055.1"/>
    <property type="molecule type" value="Genomic_DNA"/>
</dbReference>
<dbReference type="InterPro" id="IPR006700">
    <property type="entry name" value="RsmE"/>
</dbReference>
<evidence type="ECO:0000313" key="28">
    <source>
        <dbReference type="EMBL" id="EAG2514948.1"/>
    </source>
</evidence>
<dbReference type="EMBL" id="AABBYJ010000002">
    <property type="protein sequence ID" value="EAG4330429.1"/>
    <property type="molecule type" value="Genomic_DNA"/>
</dbReference>
<comment type="similarity">
    <text evidence="2 12">Belongs to the RNA methyltransferase RsmE family.</text>
</comment>
<evidence type="ECO:0000313" key="75">
    <source>
        <dbReference type="Proteomes" id="UP000460224"/>
    </source>
</evidence>
<keyword evidence="8 12" id="KW-0808">Transferase</keyword>
<dbReference type="Proteomes" id="UP000365297">
    <property type="component" value="Unassembled WGS sequence"/>
</dbReference>
<evidence type="ECO:0000313" key="89">
    <source>
        <dbReference type="Proteomes" id="UP000549379"/>
    </source>
</evidence>
<dbReference type="Proteomes" id="UP000339309">
    <property type="component" value="Unassembled WGS sequence"/>
</dbReference>
<dbReference type="SUPFAM" id="SSF75217">
    <property type="entry name" value="alpha/beta knot"/>
    <property type="match status" value="1"/>
</dbReference>
<dbReference type="EMBL" id="DAAIHR010000009">
    <property type="protein sequence ID" value="HAB8398846.1"/>
    <property type="molecule type" value="Genomic_DNA"/>
</dbReference>
<comment type="catalytic activity">
    <reaction evidence="11 12">
        <text>uridine(1498) in 16S rRNA + S-adenosyl-L-methionine = N(3)-methyluridine(1498) in 16S rRNA + S-adenosyl-L-homocysteine + H(+)</text>
        <dbReference type="Rhea" id="RHEA:42920"/>
        <dbReference type="Rhea" id="RHEA-COMP:10283"/>
        <dbReference type="Rhea" id="RHEA-COMP:10284"/>
        <dbReference type="ChEBI" id="CHEBI:15378"/>
        <dbReference type="ChEBI" id="CHEBI:57856"/>
        <dbReference type="ChEBI" id="CHEBI:59789"/>
        <dbReference type="ChEBI" id="CHEBI:65315"/>
        <dbReference type="ChEBI" id="CHEBI:74502"/>
        <dbReference type="EC" id="2.1.1.193"/>
    </reaction>
</comment>
<evidence type="ECO:0000313" key="91">
    <source>
        <dbReference type="Proteomes" id="UP000840197"/>
    </source>
</evidence>
<evidence type="ECO:0000313" key="61">
    <source>
        <dbReference type="Proteomes" id="UP000344343"/>
    </source>
</evidence>
<evidence type="ECO:0000313" key="81">
    <source>
        <dbReference type="Proteomes" id="UP000489121"/>
    </source>
</evidence>
<dbReference type="EC" id="2.1.1.193" evidence="3 12"/>
<dbReference type="EMBL" id="DAAIJL010000006">
    <property type="protein sequence ID" value="HAB8557128.1"/>
    <property type="molecule type" value="Genomic_DNA"/>
</dbReference>
<evidence type="ECO:0000313" key="47">
    <source>
        <dbReference type="EMBL" id="HAA8052138.1"/>
    </source>
</evidence>
<reference evidence="58 60" key="5">
    <citation type="submission" date="2018-06" db="EMBL/GenBank/DDBJ databases">
        <authorList>
            <consortium name="PulseNet: The National Subtyping Network for Foodborne Disease Surveillance"/>
            <person name="Tarr C.L."/>
            <person name="Trees E."/>
            <person name="Katz L.S."/>
            <person name="Carleton-Romer H.A."/>
            <person name="Stroika S."/>
            <person name="Kucerova Z."/>
            <person name="Roache K.F."/>
            <person name="Sabol A.L."/>
            <person name="Besser J."/>
            <person name="Gerner-Smidt P."/>
        </authorList>
    </citation>
    <scope>NUCLEOTIDE SEQUENCE [LARGE SCALE GENOMIC DNA]</scope>
    <source>
        <strain evidence="15 60">2015L-6227</strain>
        <strain evidence="24 58">PNUSAL000134</strain>
        <strain evidence="19 64">PNUSAL000910</strain>
        <strain evidence="25 78">PNUSAL002298</strain>
        <strain evidence="36 63">PNUSAL004402</strain>
        <strain evidence="42 81">PNUSAL005692</strain>
    </source>
</reference>
<evidence type="ECO:0000313" key="24">
    <source>
        <dbReference type="EMBL" id="EAE2354194.1"/>
    </source>
</evidence>
<evidence type="ECO:0000313" key="51">
    <source>
        <dbReference type="EMBL" id="HAC0274895.1"/>
    </source>
</evidence>
<dbReference type="KEGG" id="lmv:Y193_08355"/>
<evidence type="ECO:0000313" key="65">
    <source>
        <dbReference type="Proteomes" id="UP000364988"/>
    </source>
</evidence>
<dbReference type="EMBL" id="AABBHO010000011">
    <property type="protein sequence ID" value="EAG2996658.1"/>
    <property type="molecule type" value="Genomic_DNA"/>
</dbReference>
<dbReference type="InterPro" id="IPR015947">
    <property type="entry name" value="PUA-like_sf"/>
</dbReference>
<dbReference type="EMBL" id="DAAEEB010000002">
    <property type="protein sequence ID" value="HAA8052138.1"/>
    <property type="molecule type" value="Genomic_DNA"/>
</dbReference>
<evidence type="ECO:0000313" key="80">
    <source>
        <dbReference type="Proteomes" id="UP000481141"/>
    </source>
</evidence>
<dbReference type="EMBL" id="AAIAJJ010000004">
    <property type="protein sequence ID" value="ECC1556967.1"/>
    <property type="molecule type" value="Genomic_DNA"/>
</dbReference>
<evidence type="ECO:0000313" key="53">
    <source>
        <dbReference type="EMBL" id="NYA01599.1"/>
    </source>
</evidence>
<name>A0A0B8R946_LISMN</name>
<dbReference type="EMBL" id="AAAJWF010000004">
    <property type="protein sequence ID" value="EAC7480407.1"/>
    <property type="molecule type" value="Genomic_DNA"/>
</dbReference>
<dbReference type="Pfam" id="PF04452">
    <property type="entry name" value="Methyltrans_RNA"/>
    <property type="match status" value="1"/>
</dbReference>
<dbReference type="Proteomes" id="UP000336166">
    <property type="component" value="Unassembled WGS sequence"/>
</dbReference>
<evidence type="ECO:0000313" key="31">
    <source>
        <dbReference type="EMBL" id="EAG4462160.1"/>
    </source>
</evidence>
<dbReference type="Proteomes" id="UP000368512">
    <property type="component" value="Unassembled WGS sequence"/>
</dbReference>
<dbReference type="EMBL" id="AACJYH010000005">
    <property type="protein sequence ID" value="EAK8897521.1"/>
    <property type="molecule type" value="Genomic_DNA"/>
</dbReference>
<evidence type="ECO:0000313" key="27">
    <source>
        <dbReference type="EMBL" id="EAG2245657.1"/>
    </source>
</evidence>
<evidence type="ECO:0000313" key="23">
    <source>
        <dbReference type="EMBL" id="EAD5786262.1"/>
    </source>
</evidence>
<evidence type="ECO:0000313" key="16">
    <source>
        <dbReference type="EMBL" id="EAC5549684.1"/>
    </source>
</evidence>
<comment type="function">
    <text evidence="10 12">Specifically methylates the N3 position of the uracil ring of uridine 1498 (m3U1498) in 16S rRNA. Acts on the fully assembled 30S ribosomal subunit.</text>
</comment>
<dbReference type="EMBL" id="AANPAU010000003">
    <property type="protein sequence ID" value="EDP8513624.1"/>
    <property type="molecule type" value="Genomic_DNA"/>
</dbReference>
<dbReference type="EMBL" id="AAHZFY010000012">
    <property type="protein sequence ID" value="ECB9513452.1"/>
    <property type="molecule type" value="Genomic_DNA"/>
</dbReference>
<dbReference type="InterPro" id="IPR046887">
    <property type="entry name" value="RsmE_PUA-like"/>
</dbReference>
<evidence type="ECO:0000313" key="76">
    <source>
        <dbReference type="Proteomes" id="UP000467347"/>
    </source>
</evidence>
<evidence type="ECO:0000313" key="67">
    <source>
        <dbReference type="Proteomes" id="UP000368512"/>
    </source>
</evidence>
<evidence type="ECO:0000313" key="94">
    <source>
        <dbReference type="Proteomes" id="UP000852906"/>
    </source>
</evidence>
<dbReference type="EMBL" id="AANEHK010000002">
    <property type="protein sequence ID" value="EDO0985032.1"/>
    <property type="molecule type" value="Genomic_DNA"/>
</dbReference>
<dbReference type="PANTHER" id="PTHR30027">
    <property type="entry name" value="RIBOSOMAL RNA SMALL SUBUNIT METHYLTRANSFERASE E"/>
    <property type="match status" value="1"/>
</dbReference>
<evidence type="ECO:0000313" key="37">
    <source>
        <dbReference type="EMBL" id="EAK9316946.1"/>
    </source>
</evidence>
<dbReference type="Proteomes" id="UP000364988">
    <property type="component" value="Unassembled WGS sequence"/>
</dbReference>
<dbReference type="Proteomes" id="UP000844415">
    <property type="component" value="Unassembled WGS sequence"/>
</dbReference>
<evidence type="ECO:0000313" key="55">
    <source>
        <dbReference type="EMBL" id="RKA08373.1"/>
    </source>
</evidence>
<evidence type="ECO:0000313" key="93">
    <source>
        <dbReference type="Proteomes" id="UP000844415"/>
    </source>
</evidence>
<dbReference type="InterPro" id="IPR029026">
    <property type="entry name" value="tRNA_m1G_MTases_N"/>
</dbReference>
<dbReference type="Proteomes" id="UP000455569">
    <property type="component" value="Unassembled WGS sequence"/>
</dbReference>
<dbReference type="PIRSF" id="PIRSF015601">
    <property type="entry name" value="MTase_slr0722"/>
    <property type="match status" value="1"/>
</dbReference>
<dbReference type="EMBL" id="AALEDS010000015">
    <property type="protein sequence ID" value="ECY6545197.1"/>
    <property type="molecule type" value="Genomic_DNA"/>
</dbReference>
<dbReference type="EMBL" id="JACAVN010000003">
    <property type="protein sequence ID" value="NYA01599.1"/>
    <property type="molecule type" value="Genomic_DNA"/>
</dbReference>
<evidence type="ECO:0000256" key="2">
    <source>
        <dbReference type="ARBA" id="ARBA00005528"/>
    </source>
</evidence>
<evidence type="ECO:0000256" key="3">
    <source>
        <dbReference type="ARBA" id="ARBA00012328"/>
    </source>
</evidence>
<evidence type="ECO:0000313" key="43">
    <source>
        <dbReference type="EMBL" id="EDN7715055.1"/>
    </source>
</evidence>
<dbReference type="EMBL" id="AAAREG010000005">
    <property type="protein sequence ID" value="EAE2354194.1"/>
    <property type="molecule type" value="Genomic_DNA"/>
</dbReference>
<dbReference type="EMBL" id="AACKDQ010000014">
    <property type="protein sequence ID" value="EAK9316946.1"/>
    <property type="molecule type" value="Genomic_DNA"/>
</dbReference>
<evidence type="ECO:0000313" key="32">
    <source>
        <dbReference type="EMBL" id="EAG6169243.1"/>
    </source>
</evidence>
<evidence type="ECO:0000313" key="39">
    <source>
        <dbReference type="EMBL" id="ECB9513452.1"/>
    </source>
</evidence>
<evidence type="ECO:0000313" key="44">
    <source>
        <dbReference type="EMBL" id="EDN9836302.1"/>
    </source>
</evidence>
<evidence type="ECO:0000313" key="45">
    <source>
        <dbReference type="EMBL" id="EDO0985032.1"/>
    </source>
</evidence>
<dbReference type="NCBIfam" id="TIGR00046">
    <property type="entry name" value="RsmE family RNA methyltransferase"/>
    <property type="match status" value="1"/>
</dbReference>
<keyword evidence="7 12" id="KW-0489">Methyltransferase</keyword>
<dbReference type="Proteomes" id="UP000354255">
    <property type="component" value="Unassembled WGS sequence"/>
</dbReference>
<evidence type="ECO:0000313" key="18">
    <source>
        <dbReference type="EMBL" id="EAC7480407.1"/>
    </source>
</evidence>
<reference evidence="55 56" key="2">
    <citation type="journal article" date="2018" name="BMC Genomics">
        <title>Genes significantly associated with lineage II food isolates of Listeria monocytogenes.</title>
        <authorList>
            <person name="Pirone-Davies C."/>
            <person name="Chen Y."/>
            <person name="Pightling A."/>
            <person name="Ryan G."/>
            <person name="Wang Y."/>
            <person name="Yao K."/>
            <person name="Hoffmann M."/>
            <person name="Allard M.W."/>
        </authorList>
    </citation>
    <scope>NUCLEOTIDE SEQUENCE [LARGE SCALE GENOMIC DNA]</scope>
    <source>
        <strain evidence="55 56">PNUSAL000550</strain>
    </source>
</reference>
<dbReference type="EMBL" id="AABEKY010000003">
    <property type="protein sequence ID" value="EAG9387183.1"/>
    <property type="molecule type" value="Genomic_DNA"/>
</dbReference>
<dbReference type="Proteomes" id="UP000376505">
    <property type="component" value="Unassembled WGS sequence"/>
</dbReference>
<dbReference type="Proteomes" id="UP000566721">
    <property type="component" value="Unassembled WGS sequence"/>
</dbReference>
<evidence type="ECO:0000313" key="64">
    <source>
        <dbReference type="Proteomes" id="UP000354255"/>
    </source>
</evidence>
<dbReference type="KEGG" id="lmok:CQ02_07545"/>
<evidence type="ECO:0000313" key="74">
    <source>
        <dbReference type="Proteomes" id="UP000455569"/>
    </source>
</evidence>
<dbReference type="Proteomes" id="UP000549379">
    <property type="component" value="Unassembled WGS sequence"/>
</dbReference>
<dbReference type="EMBL" id="AAAKQF010000002">
    <property type="protein sequence ID" value="EAC9039303.1"/>
    <property type="molecule type" value="Genomic_DNA"/>
</dbReference>
<dbReference type="EMBL" id="AAANYR010000003">
    <property type="protein sequence ID" value="EAD5786262.1"/>
    <property type="molecule type" value="Genomic_DNA"/>
</dbReference>
<comment type="subcellular location">
    <subcellularLocation>
        <location evidence="1 12">Cytoplasm</location>
    </subcellularLocation>
</comment>
<dbReference type="GO" id="GO:0070475">
    <property type="term" value="P:rRNA base methylation"/>
    <property type="evidence" value="ECO:0007669"/>
    <property type="project" value="TreeGrafter"/>
</dbReference>
<feature type="domain" description="Ribosomal RNA small subunit methyltransferase E methyltransferase" evidence="13">
    <location>
        <begin position="74"/>
        <end position="243"/>
    </location>
</feature>
<dbReference type="EMBL" id="AABBAW010000003">
    <property type="protein sequence ID" value="EAG2514948.1"/>
    <property type="molecule type" value="Genomic_DNA"/>
</dbReference>
<evidence type="ECO:0000313" key="49">
    <source>
        <dbReference type="EMBL" id="HAB8557128.1"/>
    </source>
</evidence>
<keyword evidence="5 12" id="KW-0963">Cytoplasm</keyword>
<evidence type="ECO:0000256" key="1">
    <source>
        <dbReference type="ARBA" id="ARBA00004496"/>
    </source>
</evidence>
<dbReference type="GO" id="GO:0005737">
    <property type="term" value="C:cytoplasm"/>
    <property type="evidence" value="ECO:0007669"/>
    <property type="project" value="UniProtKB-SubCell"/>
</dbReference>
<dbReference type="OMA" id="RCITQWK"/>
<reference evidence="41 65" key="8">
    <citation type="submission" date="2019-09" db="EMBL/GenBank/DDBJ databases">
        <authorList>
            <consortium name="GenomeTrakr network: Whole genome sequencing for foodborne pathogen traceback"/>
        </authorList>
    </citation>
    <scope>NUCLEOTIDE SEQUENCE [LARGE SCALE GENOMIC DNA]</scope>
    <source>
        <strain evidence="33 88">CFSAN004300</strain>
        <strain evidence="34 82">CFSAN072474</strain>
        <strain evidence="41 65">FLAG-55987</strain>
        <strain evidence="37 72">PHLUSALM00088</strain>
    </source>
</reference>
<dbReference type="Proteomes" id="UP000478704">
    <property type="component" value="Unassembled WGS sequence"/>
</dbReference>
<evidence type="ECO:0000256" key="11">
    <source>
        <dbReference type="ARBA" id="ARBA00047944"/>
    </source>
</evidence>
<dbReference type="Proteomes" id="UP000345329">
    <property type="component" value="Unassembled WGS sequence"/>
</dbReference>
<evidence type="ECO:0000313" key="73">
    <source>
        <dbReference type="Proteomes" id="UP000423131"/>
    </source>
</evidence>
<evidence type="ECO:0000313" key="41">
    <source>
        <dbReference type="EMBL" id="ECY6545197.1"/>
    </source>
</evidence>
<dbReference type="EMBL" id="MJTJ01000006">
    <property type="protein sequence ID" value="OET52355.1"/>
    <property type="molecule type" value="Genomic_DNA"/>
</dbReference>
<dbReference type="NCBIfam" id="NF008691">
    <property type="entry name" value="PRK11713.1-4"/>
    <property type="match status" value="1"/>
</dbReference>
<evidence type="ECO:0000313" key="62">
    <source>
        <dbReference type="Proteomes" id="UP000345329"/>
    </source>
</evidence>
<dbReference type="Proteomes" id="UP000410967">
    <property type="component" value="Unassembled WGS sequence"/>
</dbReference>
<dbReference type="Proteomes" id="UP000522199">
    <property type="component" value="Unassembled WGS sequence"/>
</dbReference>
<dbReference type="InterPro" id="IPR029028">
    <property type="entry name" value="Alpha/beta_knot_MTases"/>
</dbReference>
<proteinExistence type="inferred from homology"/>
<keyword evidence="6 12" id="KW-0698">rRNA processing</keyword>
<dbReference type="EMBL" id="AABATR010000003">
    <property type="protein sequence ID" value="EAG1893446.1"/>
    <property type="molecule type" value="Genomic_DNA"/>
</dbReference>
<dbReference type="EMBL" id="AAAJKI010000007">
    <property type="protein sequence ID" value="EAC6547579.1"/>
    <property type="molecule type" value="Genomic_DNA"/>
</dbReference>
<dbReference type="EMBL" id="AABGUK010000003">
    <property type="protein sequence ID" value="EAH4242188.1"/>
    <property type="molecule type" value="Genomic_DNA"/>
</dbReference>
<dbReference type="Proteomes" id="UP000525850">
    <property type="component" value="Unassembled WGS sequence"/>
</dbReference>
<evidence type="ECO:0000256" key="7">
    <source>
        <dbReference type="ARBA" id="ARBA00022603"/>
    </source>
</evidence>
<dbReference type="Proteomes" id="UP000852906">
    <property type="component" value="Unassembled WGS sequence"/>
</dbReference>
<evidence type="ECO:0000313" key="88">
    <source>
        <dbReference type="Proteomes" id="UP000548278"/>
    </source>
</evidence>
<evidence type="ECO:0000313" key="29">
    <source>
        <dbReference type="EMBL" id="EAG2996658.1"/>
    </source>
</evidence>
<evidence type="ECO:0000313" key="30">
    <source>
        <dbReference type="EMBL" id="EAG4330429.1"/>
    </source>
</evidence>
<dbReference type="Proteomes" id="UP000331186">
    <property type="component" value="Unassembled WGS sequence"/>
</dbReference>
<dbReference type="EMBL" id="DAAJCS010000004">
    <property type="protein sequence ID" value="HAC0012615.1"/>
    <property type="molecule type" value="Genomic_DNA"/>
</dbReference>
<evidence type="ECO:0000313" key="77">
    <source>
        <dbReference type="Proteomes" id="UP000467536"/>
    </source>
</evidence>
<evidence type="ECO:0000313" key="35">
    <source>
        <dbReference type="EMBL" id="EAH4242188.1"/>
    </source>
</evidence>
<keyword evidence="9 12" id="KW-0949">S-adenosyl-L-methionine</keyword>
<evidence type="ECO:0000313" key="17">
    <source>
        <dbReference type="EMBL" id="EAC6547579.1"/>
    </source>
</evidence>
<dbReference type="RefSeq" id="WP_003726020.1">
    <property type="nucleotide sequence ID" value="NC_021824.1"/>
</dbReference>
<dbReference type="FunFam" id="3.40.1280.10:FF:000024">
    <property type="entry name" value="Ribosomal RNA small subunit methyltransferase E"/>
    <property type="match status" value="1"/>
</dbReference>
<dbReference type="InterPro" id="IPR046886">
    <property type="entry name" value="RsmE_MTase_dom"/>
</dbReference>
<gene>
    <name evidence="55" type="primary">rsme</name>
    <name evidence="33" type="ORF">AB917_03740</name>
    <name evidence="15" type="ORF">ABZ57_04215</name>
    <name evidence="54" type="ORF">AJL21_03475</name>
    <name evidence="16" type="ORF">ARY78_04465</name>
    <name evidence="28" type="ORF">B1N52_07225</name>
    <name evidence="27" type="ORF">B1S26_09620</name>
    <name evidence="29" type="ORF">B5K54_05120</name>
    <name evidence="25" type="ORF">BB997_07520</name>
    <name evidence="26" type="ORF">BCZ21_09370</name>
    <name evidence="31" type="ORF">CA369_07675</name>
    <name evidence="30" type="ORF">CAV64_04130</name>
    <name evidence="34" type="ORF">CW845_06760</name>
    <name evidence="36" type="ORF">D7104_07365</name>
    <name evidence="52" type="ORF">DCK61_09605</name>
    <name evidence="32" type="ORF">DCT16_07585</name>
    <name evidence="18" type="ORF">DQ70_06905</name>
    <name evidence="17" type="ORF">DU018_04260</name>
    <name evidence="55" type="ORF">DYZ80_01566</name>
    <name evidence="35" type="ORF">E5F58_09360</name>
    <name evidence="23" type="ORF">EX365_06825</name>
    <name evidence="22" type="ORF">EXZ73_00310</name>
    <name evidence="41" type="ORF">F6436_12715</name>
    <name evidence="42" type="ORF">F6515_04510</name>
    <name evidence="37" type="ORF">FA835_07510</name>
    <name evidence="39" type="ORF">FLQ97_06860</name>
    <name evidence="38" type="ORF">FLR03_13290</name>
    <name evidence="40" type="ORF">FNX40_09165</name>
    <name evidence="45" type="ORF">FV747_03340</name>
    <name evidence="46" type="ORF">G3O21_001025</name>
    <name evidence="47" type="ORF">GHH22_03115</name>
    <name evidence="44" type="ORF">GJW51_06465</name>
    <name evidence="43" type="ORF">GQG13_07970</name>
    <name evidence="48" type="ORF">GYR60_10000</name>
    <name evidence="49" type="ORF">GYS09_07495</name>
    <name evidence="50" type="ORF">GYX23_06315</name>
    <name evidence="51" type="ORF">GYY14_05830</name>
    <name evidence="53" type="ORF">HZJ64_07110</name>
    <name evidence="19" type="ORF">KV70_03720</name>
    <name evidence="20" type="ORF">QD52_07845</name>
    <name evidence="21" type="ORF">UI29_07885</name>
    <name evidence="24" type="ORF">Y261_07545</name>
</gene>